<proteinExistence type="predicted"/>
<dbReference type="Pfam" id="PF00581">
    <property type="entry name" value="Rhodanese"/>
    <property type="match status" value="1"/>
</dbReference>
<dbReference type="Proteomes" id="UP000055060">
    <property type="component" value="Unassembled WGS sequence"/>
</dbReference>
<evidence type="ECO:0000313" key="3">
    <source>
        <dbReference type="EMBL" id="GAP14820.1"/>
    </source>
</evidence>
<keyword evidence="4" id="KW-1185">Reference proteome</keyword>
<dbReference type="STRING" id="360412.LARV_02596"/>
<dbReference type="OrthoDB" id="9802028at2"/>
<keyword evidence="1" id="KW-0472">Membrane</keyword>
<sequence>MAQPKKSNSNDNSAPLILMAAGLVLIIIVLIWQLYKSQSNNYNHSMLLPTATSEIPYPEVTRVSLKDAHIAFDEKTAVFVDVRSASTYDQGHIPGAINLPLDQLEASISQLSPKSWIIPYCT</sequence>
<keyword evidence="1" id="KW-1133">Transmembrane helix</keyword>
<dbReference type="PROSITE" id="PS50206">
    <property type="entry name" value="RHODANESE_3"/>
    <property type="match status" value="1"/>
</dbReference>
<name>A0A0S7BI96_9CHLR</name>
<evidence type="ECO:0000259" key="2">
    <source>
        <dbReference type="PROSITE" id="PS50206"/>
    </source>
</evidence>
<keyword evidence="1" id="KW-0812">Transmembrane</keyword>
<dbReference type="PANTHER" id="PTHR43031">
    <property type="entry name" value="FAD-DEPENDENT OXIDOREDUCTASE"/>
    <property type="match status" value="1"/>
</dbReference>
<feature type="domain" description="Rhodanese" evidence="2">
    <location>
        <begin position="73"/>
        <end position="122"/>
    </location>
</feature>
<dbReference type="InterPro" id="IPR036873">
    <property type="entry name" value="Rhodanese-like_dom_sf"/>
</dbReference>
<dbReference type="EMBL" id="DF967972">
    <property type="protein sequence ID" value="GAP14820.1"/>
    <property type="molecule type" value="Genomic_DNA"/>
</dbReference>
<evidence type="ECO:0000313" key="4">
    <source>
        <dbReference type="Proteomes" id="UP000055060"/>
    </source>
</evidence>
<organism evidence="3">
    <name type="scientific">Longilinea arvoryzae</name>
    <dbReference type="NCBI Taxonomy" id="360412"/>
    <lineage>
        <taxon>Bacteria</taxon>
        <taxon>Bacillati</taxon>
        <taxon>Chloroflexota</taxon>
        <taxon>Anaerolineae</taxon>
        <taxon>Anaerolineales</taxon>
        <taxon>Anaerolineaceae</taxon>
        <taxon>Longilinea</taxon>
    </lineage>
</organism>
<keyword evidence="3" id="KW-0808">Transferase</keyword>
<reference evidence="3" key="1">
    <citation type="submission" date="2015-07" db="EMBL/GenBank/DDBJ databases">
        <title>Draft Genome Sequences of Anaerolinea thermolimosa IMO-1, Bellilinea caldifistulae GOMI-1, Leptolinea tardivitalis YMTK-2, Levilinea saccharolytica KIBI-1,Longilinea arvoryzae KOME-1, Previously Described as Members of the Anaerolineaceae (Chloroflexi).</title>
        <authorList>
            <person name="Sekiguchi Y."/>
            <person name="Ohashi A."/>
            <person name="Matsuura N."/>
            <person name="Tourlousse M.D."/>
        </authorList>
    </citation>
    <scope>NUCLEOTIDE SEQUENCE [LARGE SCALE GENOMIC DNA]</scope>
    <source>
        <strain evidence="3">KOME-1</strain>
    </source>
</reference>
<dbReference type="Gene3D" id="3.40.250.10">
    <property type="entry name" value="Rhodanese-like domain"/>
    <property type="match status" value="1"/>
</dbReference>
<dbReference type="PANTHER" id="PTHR43031:SF1">
    <property type="entry name" value="PYRIDINE NUCLEOTIDE-DISULPHIDE OXIDOREDUCTASE"/>
    <property type="match status" value="1"/>
</dbReference>
<dbReference type="AlphaFoldDB" id="A0A0S7BI96"/>
<evidence type="ECO:0000256" key="1">
    <source>
        <dbReference type="SAM" id="Phobius"/>
    </source>
</evidence>
<dbReference type="InterPro" id="IPR001307">
    <property type="entry name" value="Thiosulphate_STrfase_CS"/>
</dbReference>
<dbReference type="SUPFAM" id="SSF52821">
    <property type="entry name" value="Rhodanese/Cell cycle control phosphatase"/>
    <property type="match status" value="1"/>
</dbReference>
<protein>
    <submittedName>
        <fullName evidence="3">Rhodanese-related sulfurtransferase</fullName>
    </submittedName>
</protein>
<dbReference type="InterPro" id="IPR001763">
    <property type="entry name" value="Rhodanese-like_dom"/>
</dbReference>
<feature type="transmembrane region" description="Helical" evidence="1">
    <location>
        <begin position="16"/>
        <end position="35"/>
    </location>
</feature>
<dbReference type="PROSITE" id="PS00380">
    <property type="entry name" value="RHODANESE_1"/>
    <property type="match status" value="1"/>
</dbReference>
<accession>A0A0S7BI96</accession>
<dbReference type="InterPro" id="IPR050229">
    <property type="entry name" value="GlpE_sulfurtransferase"/>
</dbReference>
<dbReference type="RefSeq" id="WP_075074046.1">
    <property type="nucleotide sequence ID" value="NZ_DF967972.1"/>
</dbReference>
<gene>
    <name evidence="3" type="ORF">LARV_02596</name>
</gene>
<dbReference type="GO" id="GO:0004792">
    <property type="term" value="F:thiosulfate-cyanide sulfurtransferase activity"/>
    <property type="evidence" value="ECO:0007669"/>
    <property type="project" value="InterPro"/>
</dbReference>